<name>A0A1I4QDF2_9FIRM</name>
<dbReference type="Proteomes" id="UP000199520">
    <property type="component" value="Unassembled WGS sequence"/>
</dbReference>
<dbReference type="OrthoDB" id="2660802at2"/>
<dbReference type="GO" id="GO:0044780">
    <property type="term" value="P:bacterial-type flagellum assembly"/>
    <property type="evidence" value="ECO:0007669"/>
    <property type="project" value="InterPro"/>
</dbReference>
<dbReference type="InterPro" id="IPR036679">
    <property type="entry name" value="FlgN-like_sf"/>
</dbReference>
<reference evidence="4" key="1">
    <citation type="submission" date="2016-10" db="EMBL/GenBank/DDBJ databases">
        <authorList>
            <person name="Varghese N."/>
            <person name="Submissions S."/>
        </authorList>
    </citation>
    <scope>NUCLEOTIDE SEQUENCE [LARGE SCALE GENOMIC DNA]</scope>
    <source>
        <strain evidence="4">DSM 13327</strain>
    </source>
</reference>
<keyword evidence="4" id="KW-1185">Reference proteome</keyword>
<evidence type="ECO:0000313" key="3">
    <source>
        <dbReference type="EMBL" id="SFM38054.1"/>
    </source>
</evidence>
<gene>
    <name evidence="3" type="ORF">SAMN04490355_10958</name>
</gene>
<organism evidence="3 4">
    <name type="scientific">Pelosinus propionicus DSM 13327</name>
    <dbReference type="NCBI Taxonomy" id="1123291"/>
    <lineage>
        <taxon>Bacteria</taxon>
        <taxon>Bacillati</taxon>
        <taxon>Bacillota</taxon>
        <taxon>Negativicutes</taxon>
        <taxon>Selenomonadales</taxon>
        <taxon>Sporomusaceae</taxon>
        <taxon>Pelosinus</taxon>
    </lineage>
</organism>
<protein>
    <submittedName>
        <fullName evidence="3">FlgN protein</fullName>
    </submittedName>
</protein>
<dbReference type="RefSeq" id="WP_090944629.1">
    <property type="nucleotide sequence ID" value="NZ_FOTS01000095.1"/>
</dbReference>
<sequence>MKDKWEKFTAVLEKMLIVYQAIFELSLQKREVLVQRNISELEMIMKQEENLCFEVARLDKIRKSIIQELAAIYGITEMKSALSQLIEAADQDEIGNLKNVEQEFTTIILKISEVNNVNKELVEQGLLIVNYSLNLLAQSSVGPTYHPNEKASFAPPNKSLFDSKA</sequence>
<evidence type="ECO:0000256" key="2">
    <source>
        <dbReference type="SAM" id="MobiDB-lite"/>
    </source>
</evidence>
<dbReference type="AlphaFoldDB" id="A0A1I4QDF2"/>
<dbReference type="Pfam" id="PF05130">
    <property type="entry name" value="FlgN"/>
    <property type="match status" value="1"/>
</dbReference>
<evidence type="ECO:0000256" key="1">
    <source>
        <dbReference type="ARBA" id="ARBA00022795"/>
    </source>
</evidence>
<keyword evidence="1" id="KW-1005">Bacterial flagellum biogenesis</keyword>
<dbReference type="InterPro" id="IPR007809">
    <property type="entry name" value="FlgN-like"/>
</dbReference>
<accession>A0A1I4QDF2</accession>
<dbReference type="EMBL" id="FOTS01000095">
    <property type="protein sequence ID" value="SFM38054.1"/>
    <property type="molecule type" value="Genomic_DNA"/>
</dbReference>
<dbReference type="SUPFAM" id="SSF140566">
    <property type="entry name" value="FlgN-like"/>
    <property type="match status" value="1"/>
</dbReference>
<dbReference type="Gene3D" id="1.20.58.300">
    <property type="entry name" value="FlgN-like"/>
    <property type="match status" value="1"/>
</dbReference>
<evidence type="ECO:0000313" key="4">
    <source>
        <dbReference type="Proteomes" id="UP000199520"/>
    </source>
</evidence>
<dbReference type="STRING" id="1123291.SAMN04490355_10958"/>
<feature type="region of interest" description="Disordered" evidence="2">
    <location>
        <begin position="146"/>
        <end position="165"/>
    </location>
</feature>
<proteinExistence type="predicted"/>